<proteinExistence type="predicted"/>
<dbReference type="EnsemblPlants" id="OB01G21200.1">
    <property type="protein sequence ID" value="OB01G21200.1"/>
    <property type="gene ID" value="OB01G21200"/>
</dbReference>
<reference evidence="2" key="1">
    <citation type="journal article" date="2013" name="Nat. Commun.">
        <title>Whole-genome sequencing of Oryza brachyantha reveals mechanisms underlying Oryza genome evolution.</title>
        <authorList>
            <person name="Chen J."/>
            <person name="Huang Q."/>
            <person name="Gao D."/>
            <person name="Wang J."/>
            <person name="Lang Y."/>
            <person name="Liu T."/>
            <person name="Li B."/>
            <person name="Bai Z."/>
            <person name="Luis Goicoechea J."/>
            <person name="Liang C."/>
            <person name="Chen C."/>
            <person name="Zhang W."/>
            <person name="Sun S."/>
            <person name="Liao Y."/>
            <person name="Zhang X."/>
            <person name="Yang L."/>
            <person name="Song C."/>
            <person name="Wang M."/>
            <person name="Shi J."/>
            <person name="Liu G."/>
            <person name="Liu J."/>
            <person name="Zhou H."/>
            <person name="Zhou W."/>
            <person name="Yu Q."/>
            <person name="An N."/>
            <person name="Chen Y."/>
            <person name="Cai Q."/>
            <person name="Wang B."/>
            <person name="Liu B."/>
            <person name="Min J."/>
            <person name="Huang Y."/>
            <person name="Wu H."/>
            <person name="Li Z."/>
            <person name="Zhang Y."/>
            <person name="Yin Y."/>
            <person name="Song W."/>
            <person name="Jiang J."/>
            <person name="Jackson S.A."/>
            <person name="Wing R.A."/>
            <person name="Wang J."/>
            <person name="Chen M."/>
        </authorList>
    </citation>
    <scope>NUCLEOTIDE SEQUENCE [LARGE SCALE GENOMIC DNA]</scope>
    <source>
        <strain evidence="2">cv. IRGC 101232</strain>
    </source>
</reference>
<protein>
    <submittedName>
        <fullName evidence="2">Uncharacterized protein</fullName>
    </submittedName>
</protein>
<organism evidence="2">
    <name type="scientific">Oryza brachyantha</name>
    <name type="common">malo sina</name>
    <dbReference type="NCBI Taxonomy" id="4533"/>
    <lineage>
        <taxon>Eukaryota</taxon>
        <taxon>Viridiplantae</taxon>
        <taxon>Streptophyta</taxon>
        <taxon>Embryophyta</taxon>
        <taxon>Tracheophyta</taxon>
        <taxon>Spermatophyta</taxon>
        <taxon>Magnoliopsida</taxon>
        <taxon>Liliopsida</taxon>
        <taxon>Poales</taxon>
        <taxon>Poaceae</taxon>
        <taxon>BOP clade</taxon>
        <taxon>Oryzoideae</taxon>
        <taxon>Oryzeae</taxon>
        <taxon>Oryzinae</taxon>
        <taxon>Oryza</taxon>
    </lineage>
</organism>
<dbReference type="AlphaFoldDB" id="J3KYR4"/>
<evidence type="ECO:0000313" key="2">
    <source>
        <dbReference type="EnsemblPlants" id="OB01G21200.1"/>
    </source>
</evidence>
<reference evidence="2" key="2">
    <citation type="submission" date="2013-04" db="UniProtKB">
        <authorList>
            <consortium name="EnsemblPlants"/>
        </authorList>
    </citation>
    <scope>IDENTIFICATION</scope>
</reference>
<accession>J3KYR4</accession>
<dbReference type="HOGENOM" id="CLU_2472631_0_0_1"/>
<evidence type="ECO:0000256" key="1">
    <source>
        <dbReference type="SAM" id="MobiDB-lite"/>
    </source>
</evidence>
<name>J3KYR4_ORYBR</name>
<dbReference type="Proteomes" id="UP000006038">
    <property type="component" value="Chromosome 1"/>
</dbReference>
<sequence length="88" mass="10241">MSNPIIRSFRWNPQAKEMLPVGQGHLIAACVICCGEIAALKLCQRKFDDDDKRRASRQSIAHQRKRSQREVSQWRERIVQTLHGIVWS</sequence>
<dbReference type="Gramene" id="OB01G21200.1">
    <property type="protein sequence ID" value="OB01G21200.1"/>
    <property type="gene ID" value="OB01G21200"/>
</dbReference>
<dbReference type="PROSITE" id="PS51257">
    <property type="entry name" value="PROKAR_LIPOPROTEIN"/>
    <property type="match status" value="1"/>
</dbReference>
<evidence type="ECO:0000313" key="3">
    <source>
        <dbReference type="Proteomes" id="UP000006038"/>
    </source>
</evidence>
<keyword evidence="3" id="KW-1185">Reference proteome</keyword>
<feature type="region of interest" description="Disordered" evidence="1">
    <location>
        <begin position="48"/>
        <end position="69"/>
    </location>
</feature>